<dbReference type="InterPro" id="IPR017441">
    <property type="entry name" value="Protein_kinase_ATP_BS"/>
</dbReference>
<evidence type="ECO:0000259" key="4">
    <source>
        <dbReference type="PROSITE" id="PS50011"/>
    </source>
</evidence>
<keyword evidence="6" id="KW-1185">Reference proteome</keyword>
<dbReference type="HOGENOM" id="CLU_035565_0_0_6"/>
<dbReference type="InterPro" id="IPR011009">
    <property type="entry name" value="Kinase-like_dom_sf"/>
</dbReference>
<dbReference type="Gene3D" id="3.80.10.10">
    <property type="entry name" value="Ribonuclease Inhibitor"/>
    <property type="match status" value="2"/>
</dbReference>
<gene>
    <name evidence="5" type="ordered locus">Tola_2168</name>
</gene>
<keyword evidence="1" id="KW-0433">Leucine-rich repeat</keyword>
<dbReference type="RefSeq" id="WP_015879235.1">
    <property type="nucleotide sequence ID" value="NC_012691.1"/>
</dbReference>
<feature type="domain" description="Protein kinase" evidence="4">
    <location>
        <begin position="207"/>
        <end position="454"/>
    </location>
</feature>
<proteinExistence type="predicted"/>
<dbReference type="GO" id="GO:0005524">
    <property type="term" value="F:ATP binding"/>
    <property type="evidence" value="ECO:0007669"/>
    <property type="project" value="UniProtKB-UniRule"/>
</dbReference>
<accession>C4L8C1</accession>
<organism evidence="5 6">
    <name type="scientific">Tolumonas auensis (strain DSM 9187 / NBRC 110442 / TA 4)</name>
    <dbReference type="NCBI Taxonomy" id="595494"/>
    <lineage>
        <taxon>Bacteria</taxon>
        <taxon>Pseudomonadati</taxon>
        <taxon>Pseudomonadota</taxon>
        <taxon>Gammaproteobacteria</taxon>
        <taxon>Aeromonadales</taxon>
        <taxon>Aeromonadaceae</taxon>
        <taxon>Tolumonas</taxon>
    </lineage>
</organism>
<protein>
    <submittedName>
        <fullName evidence="5">Serine/threonine protein kinase</fullName>
    </submittedName>
</protein>
<keyword evidence="5" id="KW-0418">Kinase</keyword>
<dbReference type="PANTHER" id="PTHR48051">
    <property type="match status" value="1"/>
</dbReference>
<dbReference type="eggNOG" id="COG0515">
    <property type="taxonomic scope" value="Bacteria"/>
</dbReference>
<dbReference type="PROSITE" id="PS00107">
    <property type="entry name" value="PROTEIN_KINASE_ATP"/>
    <property type="match status" value="1"/>
</dbReference>
<evidence type="ECO:0000313" key="5">
    <source>
        <dbReference type="EMBL" id="ACQ93767.1"/>
    </source>
</evidence>
<evidence type="ECO:0000313" key="6">
    <source>
        <dbReference type="Proteomes" id="UP000009073"/>
    </source>
</evidence>
<dbReference type="SMART" id="SM00364">
    <property type="entry name" value="LRR_BAC"/>
    <property type="match status" value="5"/>
</dbReference>
<keyword evidence="2" id="KW-0677">Repeat</keyword>
<dbReference type="KEGG" id="tau:Tola_2168"/>
<keyword evidence="5" id="KW-0808">Transferase</keyword>
<dbReference type="InterPro" id="IPR003591">
    <property type="entry name" value="Leu-rich_rpt_typical-subtyp"/>
</dbReference>
<sequence>MHTLEQLRAGELHGIRRLTLCCGLTAFPQEIFSLSDSLEILDLSGNQLSSLPDDLDQLTKLKVIFCSQNQFTELPAVLGRCQSLGMIGFKANKIRHVPATSLPAKLRWLTLTDNEIEALPPEIGDCHALQKLMLAGNRLQALPETLVNCQRLELIRIAANQLHTFPTWLLSLPRLSWLAYSGNPFSAALEAGALADSSLDDIHWDSLELDQLLGEGASGVIHRAKYGYADADTCHVAVKLFKGDVTSDGLPQCEMAASVSAGEHPNLINVLGRVTAHPSGVNGLVMALIDAEFSNLAGPPSLDSCTRDVYPADTRFELPVVLRIAQSIVSVAQHLHQQGIMHGDLYGHNILHCGEGRTLLGDFGAASFYAIDNRTIADGLQKLEVRAFGCILEELIERCIASDMAQSALYLLNELKSACMCEENQLRPGFDAIGQQLAFISKEFELKTEHAGAV</sequence>
<reference evidence="6" key="1">
    <citation type="submission" date="2009-05" db="EMBL/GenBank/DDBJ databases">
        <title>Complete sequence of Tolumonas auensis DSM 9187.</title>
        <authorList>
            <consortium name="US DOE Joint Genome Institute"/>
            <person name="Lucas S."/>
            <person name="Copeland A."/>
            <person name="Lapidus A."/>
            <person name="Glavina del Rio T."/>
            <person name="Tice H."/>
            <person name="Bruce D."/>
            <person name="Goodwin L."/>
            <person name="Pitluck S."/>
            <person name="Chertkov O."/>
            <person name="Brettin T."/>
            <person name="Detter J.C."/>
            <person name="Han C."/>
            <person name="Larimer F."/>
            <person name="Land M."/>
            <person name="Hauser L."/>
            <person name="Kyrpides N."/>
            <person name="Mikhailova N."/>
            <person name="Spring S."/>
            <person name="Beller H."/>
        </authorList>
    </citation>
    <scope>NUCLEOTIDE SEQUENCE [LARGE SCALE GENOMIC DNA]</scope>
    <source>
        <strain evidence="6">DSM 9187 / TA4</strain>
    </source>
</reference>
<dbReference type="Proteomes" id="UP000009073">
    <property type="component" value="Chromosome"/>
</dbReference>
<dbReference type="SUPFAM" id="SSF56112">
    <property type="entry name" value="Protein kinase-like (PK-like)"/>
    <property type="match status" value="1"/>
</dbReference>
<evidence type="ECO:0000256" key="2">
    <source>
        <dbReference type="ARBA" id="ARBA00022737"/>
    </source>
</evidence>
<feature type="binding site" evidence="3">
    <location>
        <position position="239"/>
    </location>
    <ligand>
        <name>ATP</name>
        <dbReference type="ChEBI" id="CHEBI:30616"/>
    </ligand>
</feature>
<dbReference type="PANTHER" id="PTHR48051:SF1">
    <property type="entry name" value="RAS SUPPRESSOR PROTEIN 1"/>
    <property type="match status" value="1"/>
</dbReference>
<dbReference type="InterPro" id="IPR032675">
    <property type="entry name" value="LRR_dom_sf"/>
</dbReference>
<dbReference type="SMART" id="SM00369">
    <property type="entry name" value="LRR_TYP"/>
    <property type="match status" value="4"/>
</dbReference>
<dbReference type="Gene3D" id="1.10.510.10">
    <property type="entry name" value="Transferase(Phosphotransferase) domain 1"/>
    <property type="match status" value="1"/>
</dbReference>
<dbReference type="GO" id="GO:0005737">
    <property type="term" value="C:cytoplasm"/>
    <property type="evidence" value="ECO:0007669"/>
    <property type="project" value="TreeGrafter"/>
</dbReference>
<dbReference type="InterPro" id="IPR001245">
    <property type="entry name" value="Ser-Thr/Tyr_kinase_cat_dom"/>
</dbReference>
<dbReference type="Gene3D" id="3.30.200.20">
    <property type="entry name" value="Phosphorylase Kinase, domain 1"/>
    <property type="match status" value="1"/>
</dbReference>
<reference evidence="5 6" key="2">
    <citation type="journal article" date="2011" name="Stand. Genomic Sci.">
        <title>Complete genome sequence of Tolumonas auensis type strain (TA 4).</title>
        <authorList>
            <person name="Chertkov O."/>
            <person name="Copeland A."/>
            <person name="Lucas S."/>
            <person name="Lapidus A."/>
            <person name="Berry K.W."/>
            <person name="Detter J.C."/>
            <person name="Del Rio T.G."/>
            <person name="Hammon N."/>
            <person name="Dalin E."/>
            <person name="Tice H."/>
            <person name="Pitluck S."/>
            <person name="Richardson P."/>
            <person name="Bruce D."/>
            <person name="Goodwin L."/>
            <person name="Han C."/>
            <person name="Tapia R."/>
            <person name="Saunders E."/>
            <person name="Schmutz J."/>
            <person name="Brettin T."/>
            <person name="Larimer F."/>
            <person name="Land M."/>
            <person name="Hauser L."/>
            <person name="Spring S."/>
            <person name="Rohde M."/>
            <person name="Kyrpides N.C."/>
            <person name="Ivanova N."/>
            <person name="Goker M."/>
            <person name="Beller H.R."/>
            <person name="Klenk H.P."/>
            <person name="Woyke T."/>
        </authorList>
    </citation>
    <scope>NUCLEOTIDE SEQUENCE [LARGE SCALE GENOMIC DNA]</scope>
    <source>
        <strain evidence="6">DSM 9187 / TA4</strain>
    </source>
</reference>
<dbReference type="GO" id="GO:0004674">
    <property type="term" value="F:protein serine/threonine kinase activity"/>
    <property type="evidence" value="ECO:0007669"/>
    <property type="project" value="UniProtKB-KW"/>
</dbReference>
<dbReference type="PROSITE" id="PS50011">
    <property type="entry name" value="PROTEIN_KINASE_DOM"/>
    <property type="match status" value="1"/>
</dbReference>
<evidence type="ECO:0000256" key="1">
    <source>
        <dbReference type="ARBA" id="ARBA00022614"/>
    </source>
</evidence>
<dbReference type="InterPro" id="IPR025875">
    <property type="entry name" value="Leu-rich_rpt_4"/>
</dbReference>
<dbReference type="Pfam" id="PF07714">
    <property type="entry name" value="PK_Tyr_Ser-Thr"/>
    <property type="match status" value="1"/>
</dbReference>
<keyword evidence="3" id="KW-0067">ATP-binding</keyword>
<dbReference type="InterPro" id="IPR001611">
    <property type="entry name" value="Leu-rich_rpt"/>
</dbReference>
<evidence type="ECO:0000256" key="3">
    <source>
        <dbReference type="PROSITE-ProRule" id="PRU10141"/>
    </source>
</evidence>
<dbReference type="InterPro" id="IPR000719">
    <property type="entry name" value="Prot_kinase_dom"/>
</dbReference>
<keyword evidence="3" id="KW-0547">Nucleotide-binding</keyword>
<dbReference type="Pfam" id="PF12799">
    <property type="entry name" value="LRR_4"/>
    <property type="match status" value="1"/>
</dbReference>
<dbReference type="eggNOG" id="COG4886">
    <property type="taxonomic scope" value="Bacteria"/>
</dbReference>
<name>C4L8C1_TOLAT</name>
<dbReference type="EMBL" id="CP001616">
    <property type="protein sequence ID" value="ACQ93767.1"/>
    <property type="molecule type" value="Genomic_DNA"/>
</dbReference>
<dbReference type="STRING" id="595494.Tola_2168"/>
<keyword evidence="5" id="KW-0723">Serine/threonine-protein kinase</keyword>
<dbReference type="InterPro" id="IPR050216">
    <property type="entry name" value="LRR_domain-containing"/>
</dbReference>
<dbReference type="AlphaFoldDB" id="C4L8C1"/>
<dbReference type="SUPFAM" id="SSF52058">
    <property type="entry name" value="L domain-like"/>
    <property type="match status" value="1"/>
</dbReference>
<dbReference type="PROSITE" id="PS51450">
    <property type="entry name" value="LRR"/>
    <property type="match status" value="1"/>
</dbReference>